<gene>
    <name evidence="1" type="ORF">HUO14_00635</name>
</gene>
<evidence type="ECO:0000313" key="1">
    <source>
        <dbReference type="EMBL" id="NVD26404.1"/>
    </source>
</evidence>
<name>A0ABX2MY79_9SPHN</name>
<dbReference type="InterPro" id="IPR038573">
    <property type="entry name" value="BrnT_sf"/>
</dbReference>
<accession>A0ABX2MY79</accession>
<organism evidence="1 2">
    <name type="scientific">Parasphingorhabdus flavimaris</name>
    <dbReference type="NCBI Taxonomy" id="266812"/>
    <lineage>
        <taxon>Bacteria</taxon>
        <taxon>Pseudomonadati</taxon>
        <taxon>Pseudomonadota</taxon>
        <taxon>Alphaproteobacteria</taxon>
        <taxon>Sphingomonadales</taxon>
        <taxon>Sphingomonadaceae</taxon>
        <taxon>Parasphingorhabdus</taxon>
    </lineage>
</organism>
<protein>
    <submittedName>
        <fullName evidence="1">BrnT family toxin</fullName>
    </submittedName>
</protein>
<comment type="caution">
    <text evidence="1">The sequence shown here is derived from an EMBL/GenBank/DDBJ whole genome shotgun (WGS) entry which is preliminary data.</text>
</comment>
<keyword evidence="2" id="KW-1185">Reference proteome</keyword>
<dbReference type="Pfam" id="PF04365">
    <property type="entry name" value="BrnT_toxin"/>
    <property type="match status" value="1"/>
</dbReference>
<dbReference type="InterPro" id="IPR007460">
    <property type="entry name" value="BrnT_toxin"/>
</dbReference>
<dbReference type="Gene3D" id="3.10.450.530">
    <property type="entry name" value="Ribonuclease toxin, BrnT, of type II toxin-antitoxin system"/>
    <property type="match status" value="1"/>
</dbReference>
<proteinExistence type="predicted"/>
<dbReference type="Proteomes" id="UP000652427">
    <property type="component" value="Unassembled WGS sequence"/>
</dbReference>
<evidence type="ECO:0000313" key="2">
    <source>
        <dbReference type="Proteomes" id="UP000652427"/>
    </source>
</evidence>
<dbReference type="RefSeq" id="WP_176277971.1">
    <property type="nucleotide sequence ID" value="NZ_JABWMH010000001.1"/>
</dbReference>
<reference evidence="1 2" key="1">
    <citation type="submission" date="2020-06" db="EMBL/GenBank/DDBJ databases">
        <authorList>
            <person name="Kim S.-J."/>
            <person name="Park S.-J."/>
        </authorList>
    </citation>
    <scope>NUCLEOTIDE SEQUENCE [LARGE SCALE GENOMIC DNA]</scope>
    <source>
        <strain evidence="1 2">SW-151</strain>
    </source>
</reference>
<sequence length="94" mass="11292">MDFEFDPDKDAINRVKHRLPLSFGQRIFDDPFYTITETIRLEDEEQRFKLIGEVDGKLFTAIHTWRGEIIRFISVRRSNSSEQRNYHRDTGRSE</sequence>
<dbReference type="EMBL" id="JABWMH010000001">
    <property type="protein sequence ID" value="NVD26404.1"/>
    <property type="molecule type" value="Genomic_DNA"/>
</dbReference>